<sequence length="458" mass="52655">MRLLRATVMQFSEFEGNTTPPSELSEAINSMYEWYKKSQVCYVYLSDVQTWSSYKAEDANGRWVNNDDYVLAGESNLRPMHEQPTLLVMRSKWWTRWWMLQELIAPRSVIFFVNGTYGWNQIGTKSSLVELVASRTGINHGVLRVRDQEIMKQTDDQTLFAWKIGFEAMKDDICRPLASHPSKFRGAGSLIPTRDSGLQSPFSMTNKGLRIEIPVIHWDDGISEDTLYGDIHVFPPGHRRGAVLMQGDDRSHLLVFFNAEMENLRGYACKILYSPLLEPHFLDIPNPYPRTLEPSTSRIYEDDITPSQKLVQDLANTVLSALEREDDALSPDFQGLQAQQVFANEVDRSLSWNLMHDHYGPSNTEYDITECHMDFSAYAHIGPNKENGISIIIVKINFKEVYRAKRRNSGTPLYAHSFILLTQIQISNSGESNNYKDLENQSRLRYDRSPAVRYDFLL</sequence>
<proteinExistence type="predicted"/>
<name>B2W6Z8_PYRTR</name>
<dbReference type="PANTHER" id="PTHR10622">
    <property type="entry name" value="HET DOMAIN-CONTAINING PROTEIN"/>
    <property type="match status" value="1"/>
</dbReference>
<dbReference type="KEGG" id="ptrr:6343839"/>
<protein>
    <submittedName>
        <fullName evidence="1">HET domain containing protein</fullName>
    </submittedName>
</protein>
<dbReference type="AlphaFoldDB" id="B2W6Z8"/>
<dbReference type="InParanoid" id="B2W6Z8"/>
<accession>B2W6Z8</accession>
<reference evidence="2" key="1">
    <citation type="journal article" date="2013" name="G3 (Bethesda)">
        <title>Comparative genomics of a plant-pathogenic fungus, Pyrenophora tritici-repentis, reveals transduplication and the impact of repeat elements on pathogenicity and population divergence.</title>
        <authorList>
            <person name="Manning V.A."/>
            <person name="Pandelova I."/>
            <person name="Dhillon B."/>
            <person name="Wilhelm L.J."/>
            <person name="Goodwin S.B."/>
            <person name="Berlin A.M."/>
            <person name="Figueroa M."/>
            <person name="Freitag M."/>
            <person name="Hane J.K."/>
            <person name="Henrissat B."/>
            <person name="Holman W.H."/>
            <person name="Kodira C.D."/>
            <person name="Martin J."/>
            <person name="Oliver R.P."/>
            <person name="Robbertse B."/>
            <person name="Schackwitz W."/>
            <person name="Schwartz D.C."/>
            <person name="Spatafora J.W."/>
            <person name="Turgeon B.G."/>
            <person name="Yandava C."/>
            <person name="Young S."/>
            <person name="Zhou S."/>
            <person name="Zeng Q."/>
            <person name="Grigoriev I.V."/>
            <person name="Ma L.-J."/>
            <person name="Ciuffetti L.M."/>
        </authorList>
    </citation>
    <scope>NUCLEOTIDE SEQUENCE [LARGE SCALE GENOMIC DNA]</scope>
    <source>
        <strain evidence="2">Pt-1C-BFP</strain>
    </source>
</reference>
<organism evidence="1 2">
    <name type="scientific">Pyrenophora tritici-repentis (strain Pt-1C-BFP)</name>
    <name type="common">Wheat tan spot fungus</name>
    <name type="synonym">Drechslera tritici-repentis</name>
    <dbReference type="NCBI Taxonomy" id="426418"/>
    <lineage>
        <taxon>Eukaryota</taxon>
        <taxon>Fungi</taxon>
        <taxon>Dikarya</taxon>
        <taxon>Ascomycota</taxon>
        <taxon>Pezizomycotina</taxon>
        <taxon>Dothideomycetes</taxon>
        <taxon>Pleosporomycetidae</taxon>
        <taxon>Pleosporales</taxon>
        <taxon>Pleosporineae</taxon>
        <taxon>Pleosporaceae</taxon>
        <taxon>Pyrenophora</taxon>
    </lineage>
</organism>
<dbReference type="PANTHER" id="PTHR10622:SF10">
    <property type="entry name" value="HET DOMAIN-CONTAINING PROTEIN"/>
    <property type="match status" value="1"/>
</dbReference>
<dbReference type="EMBL" id="DS231619">
    <property type="protein sequence ID" value="EDU48506.1"/>
    <property type="molecule type" value="Genomic_DNA"/>
</dbReference>
<evidence type="ECO:0000313" key="1">
    <source>
        <dbReference type="EMBL" id="EDU48506.1"/>
    </source>
</evidence>
<dbReference type="STRING" id="426418.B2W6Z8"/>
<evidence type="ECO:0000313" key="2">
    <source>
        <dbReference type="Proteomes" id="UP000001471"/>
    </source>
</evidence>
<gene>
    <name evidence="1" type="ORF">PTRG_05586</name>
</gene>
<dbReference type="eggNOG" id="KOG4177">
    <property type="taxonomic scope" value="Eukaryota"/>
</dbReference>
<dbReference type="Proteomes" id="UP000001471">
    <property type="component" value="Unassembled WGS sequence"/>
</dbReference>
<dbReference type="HOGENOM" id="CLU_597364_0_0_1"/>
<dbReference type="GeneID" id="6343839"/>